<dbReference type="PANTHER" id="PTHR10582:SF2">
    <property type="entry name" value="INACTIVE"/>
    <property type="match status" value="1"/>
</dbReference>
<feature type="transmembrane region" description="Helical" evidence="3">
    <location>
        <begin position="406"/>
        <end position="426"/>
    </location>
</feature>
<dbReference type="GO" id="GO:0098703">
    <property type="term" value="P:calcium ion import across plasma membrane"/>
    <property type="evidence" value="ECO:0007669"/>
    <property type="project" value="TreeGrafter"/>
</dbReference>
<dbReference type="PANTHER" id="PTHR10582">
    <property type="entry name" value="TRANSIENT RECEPTOR POTENTIAL ION CHANNEL PROTEIN"/>
    <property type="match status" value="1"/>
</dbReference>
<evidence type="ECO:0000313" key="5">
    <source>
        <dbReference type="Proteomes" id="UP000785679"/>
    </source>
</evidence>
<organism evidence="4 5">
    <name type="scientific">Halteria grandinella</name>
    <dbReference type="NCBI Taxonomy" id="5974"/>
    <lineage>
        <taxon>Eukaryota</taxon>
        <taxon>Sar</taxon>
        <taxon>Alveolata</taxon>
        <taxon>Ciliophora</taxon>
        <taxon>Intramacronucleata</taxon>
        <taxon>Spirotrichea</taxon>
        <taxon>Stichotrichia</taxon>
        <taxon>Sporadotrichida</taxon>
        <taxon>Halteriidae</taxon>
        <taxon>Halteria</taxon>
    </lineage>
</organism>
<feature type="transmembrane region" description="Helical" evidence="3">
    <location>
        <begin position="438"/>
        <end position="461"/>
    </location>
</feature>
<feature type="transmembrane region" description="Helical" evidence="3">
    <location>
        <begin position="372"/>
        <end position="394"/>
    </location>
</feature>
<feature type="transmembrane region" description="Helical" evidence="3">
    <location>
        <begin position="286"/>
        <end position="309"/>
    </location>
</feature>
<name>A0A8J8P7X7_HALGN</name>
<evidence type="ECO:0000256" key="2">
    <source>
        <dbReference type="SAM" id="MobiDB-lite"/>
    </source>
</evidence>
<evidence type="ECO:0000313" key="4">
    <source>
        <dbReference type="EMBL" id="TNV87690.1"/>
    </source>
</evidence>
<protein>
    <recommendedName>
        <fullName evidence="6">Ion transport domain-containing protein</fullName>
    </recommendedName>
</protein>
<dbReference type="GO" id="GO:0005216">
    <property type="term" value="F:monoatomic ion channel activity"/>
    <property type="evidence" value="ECO:0007669"/>
    <property type="project" value="InterPro"/>
</dbReference>
<keyword evidence="3" id="KW-0812">Transmembrane</keyword>
<keyword evidence="3" id="KW-0472">Membrane</keyword>
<feature type="region of interest" description="Disordered" evidence="2">
    <location>
        <begin position="610"/>
        <end position="633"/>
    </location>
</feature>
<accession>A0A8J8P7X7</accession>
<feature type="transmembrane region" description="Helical" evidence="3">
    <location>
        <begin position="254"/>
        <end position="274"/>
    </location>
</feature>
<dbReference type="Proteomes" id="UP000785679">
    <property type="component" value="Unassembled WGS sequence"/>
</dbReference>
<keyword evidence="3" id="KW-1133">Transmembrane helix</keyword>
<feature type="transmembrane region" description="Helical" evidence="3">
    <location>
        <begin position="214"/>
        <end position="234"/>
    </location>
</feature>
<dbReference type="EMBL" id="RRYP01000274">
    <property type="protein sequence ID" value="TNV87690.1"/>
    <property type="molecule type" value="Genomic_DNA"/>
</dbReference>
<reference evidence="4" key="1">
    <citation type="submission" date="2019-06" db="EMBL/GenBank/DDBJ databases">
        <authorList>
            <person name="Zheng W."/>
        </authorList>
    </citation>
    <scope>NUCLEOTIDE SEQUENCE</scope>
    <source>
        <strain evidence="4">QDHG01</strain>
    </source>
</reference>
<sequence length="681" mass="79709">MESHFSVKCVEQMLQILCLNQDYDYFTHMKPYFFQLLEIKSKVFEDFFEKCSDNLSLQIRSKWRYRKDHVYLLSATQYLSEQIVRQKLRLSAQQENESTGQQFSIVETQYLSKRSTFLSGSVNEQTLLTGSYGLEHLNEPKTFYKAERKSKVTYPISFYTYEFGWLLRGETGTQFISYLTNQSSESNLFKMKSIQVIIDSQWNRFRRKLVYQHLLPFILYFILFILFSTVVNPNNLSLKRCLEYHQTHKEEGRFYLDFHIFTGVGLLVLNLYFIQNSARKLSKTKTFMGTLTLLFHIFVLVFLIVDYATISTSFDNIIDCVPDNEEGDIAFRILTSLLIVSAYFMLLIQLRIFEAFAVFINLILRVIWETRFFACILFIVVASFANATFILSLLDTPDESTEKLTGPNIATAFLFIYRATLGEMYIGKYAETKQPSIYGFFQVIQTFILNILTLNLLVSILGDIYDRITSVYKAERYKAKCKLINENEITLNRDIIFKDIKYIVKAEVERLNRNGSDGSSTSGGEQGEGEWNGMINTITKKFKEVINEDKVKSEEGFKMLRVRVKQLAEQVSQNDQRQEEIKQLLLRVMENQQTQAVKDLEITETLKSKDTKASETQLIEEQKEEEEADQVESATFEKVRMNKINRMKSMRNRKVTTKIMPIKKQLEIKNQTQIHRKTFDL</sequence>
<gene>
    <name evidence="4" type="ORF">FGO68_gene14441</name>
</gene>
<feature type="transmembrane region" description="Helical" evidence="3">
    <location>
        <begin position="329"/>
        <end position="360"/>
    </location>
</feature>
<keyword evidence="5" id="KW-1185">Reference proteome</keyword>
<dbReference type="AlphaFoldDB" id="A0A8J8P7X7"/>
<evidence type="ECO:0000256" key="1">
    <source>
        <dbReference type="ARBA" id="ARBA00022737"/>
    </source>
</evidence>
<evidence type="ECO:0008006" key="6">
    <source>
        <dbReference type="Google" id="ProtNLM"/>
    </source>
</evidence>
<comment type="caution">
    <text evidence="4">The sequence shown here is derived from an EMBL/GenBank/DDBJ whole genome shotgun (WGS) entry which is preliminary data.</text>
</comment>
<keyword evidence="1" id="KW-0677">Repeat</keyword>
<proteinExistence type="predicted"/>
<evidence type="ECO:0000256" key="3">
    <source>
        <dbReference type="SAM" id="Phobius"/>
    </source>
</evidence>
<dbReference type="GO" id="GO:0005886">
    <property type="term" value="C:plasma membrane"/>
    <property type="evidence" value="ECO:0007669"/>
    <property type="project" value="TreeGrafter"/>
</dbReference>
<dbReference type="InterPro" id="IPR024862">
    <property type="entry name" value="TRPV"/>
</dbReference>
<dbReference type="OrthoDB" id="533508at2759"/>